<dbReference type="PROSITE" id="PS50297">
    <property type="entry name" value="ANK_REP_REGION"/>
    <property type="match status" value="2"/>
</dbReference>
<reference evidence="4 5" key="1">
    <citation type="submission" date="2019-05" db="EMBL/GenBank/DDBJ databases">
        <authorList>
            <consortium name="Science for Life Laboratories"/>
        </authorList>
    </citation>
    <scope>NUCLEOTIDE SEQUENCE [LARGE SCALE GENOMIC DNA]</scope>
    <source>
        <strain evidence="4">Soil9</strain>
    </source>
</reference>
<dbReference type="Gene3D" id="1.25.40.20">
    <property type="entry name" value="Ankyrin repeat-containing domain"/>
    <property type="match status" value="1"/>
</dbReference>
<feature type="repeat" description="ANK" evidence="3">
    <location>
        <begin position="96"/>
        <end position="124"/>
    </location>
</feature>
<evidence type="ECO:0000256" key="3">
    <source>
        <dbReference type="PROSITE-ProRule" id="PRU00023"/>
    </source>
</evidence>
<gene>
    <name evidence="4" type="ORF">SOIL9_61680</name>
</gene>
<dbReference type="EMBL" id="LR593886">
    <property type="protein sequence ID" value="VTR91546.1"/>
    <property type="molecule type" value="Genomic_DNA"/>
</dbReference>
<dbReference type="PANTHER" id="PTHR24171">
    <property type="entry name" value="ANKYRIN REPEAT DOMAIN-CONTAINING PROTEIN 39-RELATED"/>
    <property type="match status" value="1"/>
</dbReference>
<evidence type="ECO:0000313" key="4">
    <source>
        <dbReference type="EMBL" id="VTR91546.1"/>
    </source>
</evidence>
<keyword evidence="1" id="KW-0677">Repeat</keyword>
<dbReference type="SMART" id="SM00248">
    <property type="entry name" value="ANK"/>
    <property type="match status" value="3"/>
</dbReference>
<dbReference type="InterPro" id="IPR002110">
    <property type="entry name" value="Ankyrin_rpt"/>
</dbReference>
<feature type="repeat" description="ANK" evidence="3">
    <location>
        <begin position="60"/>
        <end position="92"/>
    </location>
</feature>
<name>A0A6P2CT38_9BACT</name>
<organism evidence="4 5">
    <name type="scientific">Gemmata massiliana</name>
    <dbReference type="NCBI Taxonomy" id="1210884"/>
    <lineage>
        <taxon>Bacteria</taxon>
        <taxon>Pseudomonadati</taxon>
        <taxon>Planctomycetota</taxon>
        <taxon>Planctomycetia</taxon>
        <taxon>Gemmatales</taxon>
        <taxon>Gemmataceae</taxon>
        <taxon>Gemmata</taxon>
    </lineage>
</organism>
<sequence>MTRPQSNFNPDAALHGEMFEEWDWSQLTEFKIALVEPSKVNAQLLANEIRRQPAIAKASWDITLLHLVAGEGYLDLVTLLLDLGADVNAYCPEGIPLHYAVHSDSLDVVKTLVVAGSELNRQDCRRSTPLDLAYNPARDYVIVKYLVTIGAIPNKEVTVDGIRNMKQMGLWDQV</sequence>
<dbReference type="KEGG" id="gms:SOIL9_61680"/>
<dbReference type="Proteomes" id="UP000464178">
    <property type="component" value="Chromosome"/>
</dbReference>
<dbReference type="InterPro" id="IPR036770">
    <property type="entry name" value="Ankyrin_rpt-contain_sf"/>
</dbReference>
<keyword evidence="2 3" id="KW-0040">ANK repeat</keyword>
<keyword evidence="5" id="KW-1185">Reference proteome</keyword>
<dbReference type="SUPFAM" id="SSF48403">
    <property type="entry name" value="Ankyrin repeat"/>
    <property type="match status" value="1"/>
</dbReference>
<dbReference type="Pfam" id="PF12796">
    <property type="entry name" value="Ank_2"/>
    <property type="match status" value="1"/>
</dbReference>
<evidence type="ECO:0000256" key="2">
    <source>
        <dbReference type="ARBA" id="ARBA00023043"/>
    </source>
</evidence>
<accession>A0A6P2CT38</accession>
<dbReference type="AlphaFoldDB" id="A0A6P2CT38"/>
<dbReference type="PROSITE" id="PS50088">
    <property type="entry name" value="ANK_REPEAT"/>
    <property type="match status" value="2"/>
</dbReference>
<evidence type="ECO:0000256" key="1">
    <source>
        <dbReference type="ARBA" id="ARBA00022737"/>
    </source>
</evidence>
<proteinExistence type="predicted"/>
<dbReference type="RefSeq" id="WP_162666527.1">
    <property type="nucleotide sequence ID" value="NZ_LR593886.1"/>
</dbReference>
<protein>
    <submittedName>
        <fullName evidence="4">Uncharacterized protein</fullName>
    </submittedName>
</protein>
<evidence type="ECO:0000313" key="5">
    <source>
        <dbReference type="Proteomes" id="UP000464178"/>
    </source>
</evidence>